<keyword evidence="2" id="KW-1185">Reference proteome</keyword>
<organism evidence="1 2">
    <name type="scientific">Taxus chinensis</name>
    <name type="common">Chinese yew</name>
    <name type="synonym">Taxus wallichiana var. chinensis</name>
    <dbReference type="NCBI Taxonomy" id="29808"/>
    <lineage>
        <taxon>Eukaryota</taxon>
        <taxon>Viridiplantae</taxon>
        <taxon>Streptophyta</taxon>
        <taxon>Embryophyta</taxon>
        <taxon>Tracheophyta</taxon>
        <taxon>Spermatophyta</taxon>
        <taxon>Pinopsida</taxon>
        <taxon>Pinidae</taxon>
        <taxon>Conifers II</taxon>
        <taxon>Cupressales</taxon>
        <taxon>Taxaceae</taxon>
        <taxon>Taxus</taxon>
    </lineage>
</organism>
<gene>
    <name evidence="1" type="ORF">KI387_011391</name>
</gene>
<accession>A0AA38FN25</accession>
<name>A0AA38FN25_TAXCH</name>
<dbReference type="Proteomes" id="UP000824469">
    <property type="component" value="Unassembled WGS sequence"/>
</dbReference>
<dbReference type="AlphaFoldDB" id="A0AA38FN25"/>
<evidence type="ECO:0000313" key="1">
    <source>
        <dbReference type="EMBL" id="KAH9306987.1"/>
    </source>
</evidence>
<evidence type="ECO:0000313" key="2">
    <source>
        <dbReference type="Proteomes" id="UP000824469"/>
    </source>
</evidence>
<reference evidence="1 2" key="1">
    <citation type="journal article" date="2021" name="Nat. Plants">
        <title>The Taxus genome provides insights into paclitaxel biosynthesis.</title>
        <authorList>
            <person name="Xiong X."/>
            <person name="Gou J."/>
            <person name="Liao Q."/>
            <person name="Li Y."/>
            <person name="Zhou Q."/>
            <person name="Bi G."/>
            <person name="Li C."/>
            <person name="Du R."/>
            <person name="Wang X."/>
            <person name="Sun T."/>
            <person name="Guo L."/>
            <person name="Liang H."/>
            <person name="Lu P."/>
            <person name="Wu Y."/>
            <person name="Zhang Z."/>
            <person name="Ro D.K."/>
            <person name="Shang Y."/>
            <person name="Huang S."/>
            <person name="Yan J."/>
        </authorList>
    </citation>
    <scope>NUCLEOTIDE SEQUENCE [LARGE SCALE GENOMIC DNA]</scope>
    <source>
        <strain evidence="1">Ta-2019</strain>
    </source>
</reference>
<proteinExistence type="predicted"/>
<comment type="caution">
    <text evidence="1">The sequence shown here is derived from an EMBL/GenBank/DDBJ whole genome shotgun (WGS) entry which is preliminary data.</text>
</comment>
<dbReference type="EMBL" id="JAHRHJ020000008">
    <property type="protein sequence ID" value="KAH9306987.1"/>
    <property type="molecule type" value="Genomic_DNA"/>
</dbReference>
<feature type="non-terminal residue" evidence="1">
    <location>
        <position position="1"/>
    </location>
</feature>
<sequence>KGHGRHRIQHLLVHSKRDHKQCGEQREDIIWEHSINHCVSQRSGCQMHLI</sequence>
<feature type="non-terminal residue" evidence="1">
    <location>
        <position position="50"/>
    </location>
</feature>
<protein>
    <submittedName>
        <fullName evidence="1">Uncharacterized protein</fullName>
    </submittedName>
</protein>